<dbReference type="GO" id="GO:0005506">
    <property type="term" value="F:iron ion binding"/>
    <property type="evidence" value="ECO:0007669"/>
    <property type="project" value="InterPro"/>
</dbReference>
<dbReference type="GO" id="GO:0004497">
    <property type="term" value="F:monooxygenase activity"/>
    <property type="evidence" value="ECO:0007669"/>
    <property type="project" value="InterPro"/>
</dbReference>
<dbReference type="InterPro" id="IPR036396">
    <property type="entry name" value="Cyt_P450_sf"/>
</dbReference>
<dbReference type="EMBL" id="JAUESC010000384">
    <property type="protein sequence ID" value="KAK0580350.1"/>
    <property type="molecule type" value="Genomic_DNA"/>
</dbReference>
<reference evidence="1" key="1">
    <citation type="journal article" date="2022" name="Plant J.">
        <title>Strategies of tolerance reflected in two North American maple genomes.</title>
        <authorList>
            <person name="McEvoy S.L."/>
            <person name="Sezen U.U."/>
            <person name="Trouern-Trend A."/>
            <person name="McMahon S.M."/>
            <person name="Schaberg P.G."/>
            <person name="Yang J."/>
            <person name="Wegrzyn J.L."/>
            <person name="Swenson N.G."/>
        </authorList>
    </citation>
    <scope>NUCLEOTIDE SEQUENCE</scope>
    <source>
        <strain evidence="1">NS2018</strain>
    </source>
</reference>
<name>A0AA39S016_ACESA</name>
<evidence type="ECO:0000313" key="1">
    <source>
        <dbReference type="EMBL" id="KAK0580350.1"/>
    </source>
</evidence>
<accession>A0AA39S016</accession>
<dbReference type="InterPro" id="IPR053062">
    <property type="entry name" value="CYP450_84A"/>
</dbReference>
<gene>
    <name evidence="1" type="ORF">LWI29_000921</name>
</gene>
<dbReference type="GO" id="GO:0016705">
    <property type="term" value="F:oxidoreductase activity, acting on paired donors, with incorporation or reduction of molecular oxygen"/>
    <property type="evidence" value="ECO:0007669"/>
    <property type="project" value="InterPro"/>
</dbReference>
<keyword evidence="2" id="KW-1185">Reference proteome</keyword>
<proteinExistence type="predicted"/>
<evidence type="ECO:0000313" key="2">
    <source>
        <dbReference type="Proteomes" id="UP001168877"/>
    </source>
</evidence>
<dbReference type="PANTHER" id="PTHR47945">
    <property type="entry name" value="CYTOCHROME P450 84A1-RELATED"/>
    <property type="match status" value="1"/>
</dbReference>
<comment type="caution">
    <text evidence="1">The sequence shown here is derived from an EMBL/GenBank/DDBJ whole genome shotgun (WGS) entry which is preliminary data.</text>
</comment>
<organism evidence="1 2">
    <name type="scientific">Acer saccharum</name>
    <name type="common">Sugar maple</name>
    <dbReference type="NCBI Taxonomy" id="4024"/>
    <lineage>
        <taxon>Eukaryota</taxon>
        <taxon>Viridiplantae</taxon>
        <taxon>Streptophyta</taxon>
        <taxon>Embryophyta</taxon>
        <taxon>Tracheophyta</taxon>
        <taxon>Spermatophyta</taxon>
        <taxon>Magnoliopsida</taxon>
        <taxon>eudicotyledons</taxon>
        <taxon>Gunneridae</taxon>
        <taxon>Pentapetalae</taxon>
        <taxon>rosids</taxon>
        <taxon>malvids</taxon>
        <taxon>Sapindales</taxon>
        <taxon>Sapindaceae</taxon>
        <taxon>Hippocastanoideae</taxon>
        <taxon>Acereae</taxon>
        <taxon>Acer</taxon>
    </lineage>
</organism>
<protein>
    <recommendedName>
        <fullName evidence="3">Ferulate 5-hydroxylase</fullName>
    </recommendedName>
</protein>
<dbReference type="InterPro" id="IPR001128">
    <property type="entry name" value="Cyt_P450"/>
</dbReference>
<dbReference type="Pfam" id="PF00067">
    <property type="entry name" value="p450"/>
    <property type="match status" value="1"/>
</dbReference>
<dbReference type="PANTHER" id="PTHR47945:SF6">
    <property type="entry name" value="FERULATE 5-HYDROXYLASE"/>
    <property type="match status" value="1"/>
</dbReference>
<dbReference type="Proteomes" id="UP001168877">
    <property type="component" value="Unassembled WGS sequence"/>
</dbReference>
<dbReference type="AlphaFoldDB" id="A0AA39S016"/>
<dbReference type="GO" id="GO:0020037">
    <property type="term" value="F:heme binding"/>
    <property type="evidence" value="ECO:0007669"/>
    <property type="project" value="InterPro"/>
</dbReference>
<dbReference type="Gene3D" id="1.10.630.10">
    <property type="entry name" value="Cytochrome P450"/>
    <property type="match status" value="1"/>
</dbReference>
<sequence>MDSLLLLVSLSLLGLLLLLFLIINLRKKLPYPPGPKGYPIIGNLTMMDQLTHRGLACLAAKYGGLLHLKMGSLHVVAVSTPEMAREVLQFQDGIFSNRPTNIAITYLTYDRADMAFADYGPFWRQMRKICAIKLFSRRRAESWASVHREVDSMVQTVMKKTGLPVKIGELVFSLTKNITYRAAFGSVSHDGQDEFVKIMQEFSKLFGAFNIADFIPWLGWVHANEFNRRLARARESLDGFIDTIIDDHLAKKTGNMEGKLDGDVADTDMVDKLMAFYSEEDVFSAKKYVDDSQSGFKITRDNIKALIMWELPDGMKPSELDMEDMFGLTAPRAVQLVAVPSYRLSCPLKV</sequence>
<reference evidence="1" key="2">
    <citation type="submission" date="2023-06" db="EMBL/GenBank/DDBJ databases">
        <authorList>
            <person name="Swenson N.G."/>
            <person name="Wegrzyn J.L."/>
            <person name="Mcevoy S.L."/>
        </authorList>
    </citation>
    <scope>NUCLEOTIDE SEQUENCE</scope>
    <source>
        <strain evidence="1">NS2018</strain>
        <tissue evidence="1">Leaf</tissue>
    </source>
</reference>
<evidence type="ECO:0008006" key="3">
    <source>
        <dbReference type="Google" id="ProtNLM"/>
    </source>
</evidence>
<dbReference type="SUPFAM" id="SSF48264">
    <property type="entry name" value="Cytochrome P450"/>
    <property type="match status" value="1"/>
</dbReference>